<dbReference type="Proteomes" id="UP000320876">
    <property type="component" value="Unassembled WGS sequence"/>
</dbReference>
<feature type="signal peptide" evidence="1">
    <location>
        <begin position="1"/>
        <end position="31"/>
    </location>
</feature>
<dbReference type="EMBL" id="VFML01000001">
    <property type="protein sequence ID" value="TQJ05817.1"/>
    <property type="molecule type" value="Genomic_DNA"/>
</dbReference>
<keyword evidence="4" id="KW-1185">Reference proteome</keyword>
<dbReference type="AlphaFoldDB" id="A0A542DRS9"/>
<dbReference type="InterPro" id="IPR056827">
    <property type="entry name" value="CBM87_Agd3"/>
</dbReference>
<proteinExistence type="predicted"/>
<dbReference type="OrthoDB" id="53191at2"/>
<gene>
    <name evidence="3" type="ORF">FB471_5657</name>
</gene>
<comment type="caution">
    <text evidence="3">The sequence shown here is derived from an EMBL/GenBank/DDBJ whole genome shotgun (WGS) entry which is preliminary data.</text>
</comment>
<feature type="chain" id="PRO_5022140073" description="Agd3 CBM87 domain-containing protein" evidence="1">
    <location>
        <begin position="32"/>
        <end position="659"/>
    </location>
</feature>
<evidence type="ECO:0000256" key="1">
    <source>
        <dbReference type="SAM" id="SignalP"/>
    </source>
</evidence>
<protein>
    <recommendedName>
        <fullName evidence="2">Agd3 CBM87 domain-containing protein</fullName>
    </recommendedName>
</protein>
<feature type="domain" description="Agd3 CBM87" evidence="2">
    <location>
        <begin position="49"/>
        <end position="146"/>
    </location>
</feature>
<accession>A0A542DRS9</accession>
<evidence type="ECO:0000259" key="2">
    <source>
        <dbReference type="Pfam" id="PF25116"/>
    </source>
</evidence>
<evidence type="ECO:0000313" key="4">
    <source>
        <dbReference type="Proteomes" id="UP000320876"/>
    </source>
</evidence>
<organism evidence="3 4">
    <name type="scientific">Amycolatopsis cihanbeyliensis</name>
    <dbReference type="NCBI Taxonomy" id="1128664"/>
    <lineage>
        <taxon>Bacteria</taxon>
        <taxon>Bacillati</taxon>
        <taxon>Actinomycetota</taxon>
        <taxon>Actinomycetes</taxon>
        <taxon>Pseudonocardiales</taxon>
        <taxon>Pseudonocardiaceae</taxon>
        <taxon>Amycolatopsis</taxon>
    </lineage>
</organism>
<sequence>MRRASRNIGSTIAALVTALAVTVALPGPAAAATPAAAFAAADGDRVALRNLIIATDPGDFGLPAWRSILDRTGTPYDVVYARTDRFRADRLIDGDGTGRYNAVLLTSSGLRYQAEDGSYRGAFGSLEWNILWAYERAFDVRQVSLYTPYGTSPEDYCLRAGREGDVGSTPVHAGLTTAGAGVFDRLATDTRIPISRSYLYRARLARGCAAEPLLTIGQDVVGVLSTAPDGRERAALTFTSDPYLVQTDLLGYGLLRWANQGVLIGEQRHWINVDMDDWFNITSRPGQAGTFRLSGPEVPLLAAQQTALGDRHPVIEDFRLNLAYNGGDLDPAAPARCSAANTPDPLTSYSRCLRERFRWINHTVTHPRMNVTSYQRNRMEVTENLAIGREAGLTVPTSVLKTPEYSGLGVYNPDPNGSPYDPPTDFGLGASNPELLSAAADSGVRYLHGNMSFGSHRPDCFNCGIRHPLRPELLVVPDWPTNISYQATTPAEQVTVFNELYGPDGRFPTFDHDLSYREVVAHESDQALRQVLAGSAYSFTLHQANAHVYANGDSLTFDWLEEVVRGYADHYRVPLLNPDWVELAEYVAARTDHFDHADAGTAVWDRGTGTIGYRPAASGSLFVTGALAPGGADRYGSDTVSRVELTADRPVTLPVIGNR</sequence>
<dbReference type="RefSeq" id="WP_142001294.1">
    <property type="nucleotide sequence ID" value="NZ_VFML01000001.1"/>
</dbReference>
<dbReference type="Pfam" id="PF25116">
    <property type="entry name" value="CBM87_Agd3"/>
    <property type="match status" value="1"/>
</dbReference>
<reference evidence="3 4" key="1">
    <citation type="submission" date="2019-06" db="EMBL/GenBank/DDBJ databases">
        <title>Sequencing the genomes of 1000 actinobacteria strains.</title>
        <authorList>
            <person name="Klenk H.-P."/>
        </authorList>
    </citation>
    <scope>NUCLEOTIDE SEQUENCE [LARGE SCALE GENOMIC DNA]</scope>
    <source>
        <strain evidence="3 4">DSM 45679</strain>
    </source>
</reference>
<name>A0A542DRS9_AMYCI</name>
<evidence type="ECO:0000313" key="3">
    <source>
        <dbReference type="EMBL" id="TQJ05817.1"/>
    </source>
</evidence>
<keyword evidence="1" id="KW-0732">Signal</keyword>